<gene>
    <name evidence="1" type="ORF">BJ138DRAFT_1155269</name>
</gene>
<reference evidence="1" key="1">
    <citation type="journal article" date="2021" name="New Phytol.">
        <title>Evolutionary innovations through gain and loss of genes in the ectomycorrhizal Boletales.</title>
        <authorList>
            <person name="Wu G."/>
            <person name="Miyauchi S."/>
            <person name="Morin E."/>
            <person name="Kuo A."/>
            <person name="Drula E."/>
            <person name="Varga T."/>
            <person name="Kohler A."/>
            <person name="Feng B."/>
            <person name="Cao Y."/>
            <person name="Lipzen A."/>
            <person name="Daum C."/>
            <person name="Hundley H."/>
            <person name="Pangilinan J."/>
            <person name="Johnson J."/>
            <person name="Barry K."/>
            <person name="LaButti K."/>
            <person name="Ng V."/>
            <person name="Ahrendt S."/>
            <person name="Min B."/>
            <person name="Choi I.G."/>
            <person name="Park H."/>
            <person name="Plett J.M."/>
            <person name="Magnuson J."/>
            <person name="Spatafora J.W."/>
            <person name="Nagy L.G."/>
            <person name="Henrissat B."/>
            <person name="Grigoriev I.V."/>
            <person name="Yang Z.L."/>
            <person name="Xu J."/>
            <person name="Martin F.M."/>
        </authorList>
    </citation>
    <scope>NUCLEOTIDE SEQUENCE</scope>
    <source>
        <strain evidence="1">ATCC 28755</strain>
    </source>
</reference>
<evidence type="ECO:0000313" key="1">
    <source>
        <dbReference type="EMBL" id="KAH7909450.1"/>
    </source>
</evidence>
<evidence type="ECO:0000313" key="2">
    <source>
        <dbReference type="Proteomes" id="UP000790377"/>
    </source>
</evidence>
<sequence length="306" mass="33477">MNLITIRILLTAFIFLVIAYIYNTRVDIDSSFSASSGSSIPGQSDIEINFQEHTSMAALTPLKYLTVSPLAKHTASIIVLHGLGDTGHGWKPVADMFSPELRHVKWILPHAPIKPVTINMGMEMTSWFDIYTFEFNPAEDEAEKDGLFQSMRSIDALIKAEVDAGIDPSRIVLAGFSQGGAVVGLTALLGSKARENWGGNGWNLGGVAVLSGWLALRDIVKELASPNVTNIPIFWGHGTHDPLIKYQYGLDSVAYLQKELSVSTVEKTGSLIGVDFRSYHGMGHSTCPKELNDLKDFFKRVLPANT</sequence>
<protein>
    <submittedName>
        <fullName evidence="1">Phospholipase/Carboxylesterase-domain-containing protein</fullName>
    </submittedName>
</protein>
<accession>A0ACB8A7S2</accession>
<name>A0ACB8A7S2_9AGAM</name>
<dbReference type="EMBL" id="MU267759">
    <property type="protein sequence ID" value="KAH7909450.1"/>
    <property type="molecule type" value="Genomic_DNA"/>
</dbReference>
<keyword evidence="2" id="KW-1185">Reference proteome</keyword>
<proteinExistence type="predicted"/>
<comment type="caution">
    <text evidence="1">The sequence shown here is derived from an EMBL/GenBank/DDBJ whole genome shotgun (WGS) entry which is preliminary data.</text>
</comment>
<dbReference type="Proteomes" id="UP000790377">
    <property type="component" value="Unassembled WGS sequence"/>
</dbReference>
<organism evidence="1 2">
    <name type="scientific">Hygrophoropsis aurantiaca</name>
    <dbReference type="NCBI Taxonomy" id="72124"/>
    <lineage>
        <taxon>Eukaryota</taxon>
        <taxon>Fungi</taxon>
        <taxon>Dikarya</taxon>
        <taxon>Basidiomycota</taxon>
        <taxon>Agaricomycotina</taxon>
        <taxon>Agaricomycetes</taxon>
        <taxon>Agaricomycetidae</taxon>
        <taxon>Boletales</taxon>
        <taxon>Coniophorineae</taxon>
        <taxon>Hygrophoropsidaceae</taxon>
        <taxon>Hygrophoropsis</taxon>
    </lineage>
</organism>